<dbReference type="EMBL" id="BMAR01000019">
    <property type="protein sequence ID" value="GFR47612.1"/>
    <property type="molecule type" value="Genomic_DNA"/>
</dbReference>
<evidence type="ECO:0000256" key="1">
    <source>
        <dbReference type="SAM" id="MobiDB-lite"/>
    </source>
</evidence>
<feature type="compositionally biased region" description="Polar residues" evidence="1">
    <location>
        <begin position="127"/>
        <end position="144"/>
    </location>
</feature>
<feature type="compositionally biased region" description="Low complexity" evidence="1">
    <location>
        <begin position="174"/>
        <end position="184"/>
    </location>
</feature>
<reference evidence="2 3" key="1">
    <citation type="journal article" date="2021" name="Sci. Rep.">
        <title>Genome sequencing of the multicellular alga Astrephomene provides insights into convergent evolution of germ-soma differentiation.</title>
        <authorList>
            <person name="Yamashita S."/>
            <person name="Yamamoto K."/>
            <person name="Matsuzaki R."/>
            <person name="Suzuki S."/>
            <person name="Yamaguchi H."/>
            <person name="Hirooka S."/>
            <person name="Minakuchi Y."/>
            <person name="Miyagishima S."/>
            <person name="Kawachi M."/>
            <person name="Toyoda A."/>
            <person name="Nozaki H."/>
        </authorList>
    </citation>
    <scope>NUCLEOTIDE SEQUENCE [LARGE SCALE GENOMIC DNA]</scope>
    <source>
        <strain evidence="2 3">NIES-4017</strain>
    </source>
</reference>
<comment type="caution">
    <text evidence="2">The sequence shown here is derived from an EMBL/GenBank/DDBJ whole genome shotgun (WGS) entry which is preliminary data.</text>
</comment>
<accession>A0AAD3DV02</accession>
<name>A0AAD3DV02_9CHLO</name>
<proteinExistence type="predicted"/>
<feature type="region of interest" description="Disordered" evidence="1">
    <location>
        <begin position="117"/>
        <end position="147"/>
    </location>
</feature>
<evidence type="ECO:0000313" key="3">
    <source>
        <dbReference type="Proteomes" id="UP001054857"/>
    </source>
</evidence>
<gene>
    <name evidence="2" type="ORF">Agub_g9348</name>
</gene>
<dbReference type="Proteomes" id="UP001054857">
    <property type="component" value="Unassembled WGS sequence"/>
</dbReference>
<feature type="non-terminal residue" evidence="2">
    <location>
        <position position="1"/>
    </location>
</feature>
<sequence>MPLLEPANRPLQAAVIGLVLLHFGAQMLVTIHQLEGFKLNRGTLASLAQQLLLHPAASPPGGDANSGNVGKGNQGDTQPAAEMHFVSADWVRAVVEAAADEPDADEVQEVVEATAEEAADAADATCSAGTSANEASASQPSGRTNEPKRVTLVVHLFARQGGRPVLPGQQRNRSAASTTASAGSQHDATSMRGTATQVPARTQQPLRPVYDLSYAVHMQMLALMPRLSLLLAPALAASGVRLPSLEWWQRQRLPAVTTRLEPPAAAGGGGELASAPPYYEGDAVAECSLQTSPSVRVLARAEGRLFSPVALPLPLQAPARPLRRAVCRLTPAPWTVAAAAALKATAAGVPNATAAAAAGTAPSFTVVVWEELDSHTRALQATTRSSGGGSSGRRMHHLHHHHHHVGSLLRSGPPPPPGWLSSGLNAGSAHGDGDGGDGSDSGGDWVSWLTSLATGKNGGTLYYCAPVGWLTSCDPSAFDAAAPHASGPSKATAAAAAAARGLHAGLSHGGGTAAAAAAAHAAAARRSSNDVTEGGTGPLHDSNRFTVHPHRLRYDGSGGTWAQVWSLLAYSAATAWRFSGVMTVLLGHCVDWGLLARAGGRVAELATPLLLPHAAALRWMLPLALPDVAGGRGKEEEEEASLVGRLDLAVTAATAAACCYAEWLLLLRLLLRWRADRLDERGVRLDVDTAGLMRARVWREAVEGPVGRSRMLVWRWLPSFWRSECFPLTLLAGLQFLRWPRRLLPPLLLLAGPATAPDAATATAAVAAAARAEVANLTGILHWALICWCRQQQWKSMGLQAYVSRMLGAEVATRASKPLLQVAATSRMLHDIAARLPLRLVARAAQPVLGAAGGAVHLPVLNWEEGMLADAAPYVWMAALGHRNGGGGGADRVGIRELERWQQQQPG</sequence>
<protein>
    <submittedName>
        <fullName evidence="2">Uncharacterized protein</fullName>
    </submittedName>
</protein>
<keyword evidence="3" id="KW-1185">Reference proteome</keyword>
<feature type="compositionally biased region" description="Polar residues" evidence="1">
    <location>
        <begin position="186"/>
        <end position="202"/>
    </location>
</feature>
<organism evidence="2 3">
    <name type="scientific">Astrephomene gubernaculifera</name>
    <dbReference type="NCBI Taxonomy" id="47775"/>
    <lineage>
        <taxon>Eukaryota</taxon>
        <taxon>Viridiplantae</taxon>
        <taxon>Chlorophyta</taxon>
        <taxon>core chlorophytes</taxon>
        <taxon>Chlorophyceae</taxon>
        <taxon>CS clade</taxon>
        <taxon>Chlamydomonadales</taxon>
        <taxon>Astrephomenaceae</taxon>
        <taxon>Astrephomene</taxon>
    </lineage>
</organism>
<dbReference type="AlphaFoldDB" id="A0AAD3DV02"/>
<evidence type="ECO:0000313" key="2">
    <source>
        <dbReference type="EMBL" id="GFR47612.1"/>
    </source>
</evidence>
<feature type="region of interest" description="Disordered" evidence="1">
    <location>
        <begin position="161"/>
        <end position="202"/>
    </location>
</feature>
<feature type="compositionally biased region" description="Basic residues" evidence="1">
    <location>
        <begin position="393"/>
        <end position="405"/>
    </location>
</feature>
<feature type="region of interest" description="Disordered" evidence="1">
    <location>
        <begin position="378"/>
        <end position="442"/>
    </location>
</feature>
<feature type="region of interest" description="Disordered" evidence="1">
    <location>
        <begin position="56"/>
        <end position="78"/>
    </location>
</feature>